<name>S7PYR3_GLOTA</name>
<dbReference type="RefSeq" id="XP_007868888.1">
    <property type="nucleotide sequence ID" value="XM_007870697.1"/>
</dbReference>
<dbReference type="GeneID" id="19302390"/>
<evidence type="ECO:0000313" key="2">
    <source>
        <dbReference type="EMBL" id="EPQ52593.1"/>
    </source>
</evidence>
<dbReference type="KEGG" id="gtr:GLOTRDRAFT_131828"/>
<feature type="region of interest" description="Disordered" evidence="1">
    <location>
        <begin position="33"/>
        <end position="52"/>
    </location>
</feature>
<dbReference type="AlphaFoldDB" id="S7PYR3"/>
<dbReference type="EMBL" id="KB469307">
    <property type="protein sequence ID" value="EPQ52593.1"/>
    <property type="molecule type" value="Genomic_DNA"/>
</dbReference>
<dbReference type="Proteomes" id="UP000030669">
    <property type="component" value="Unassembled WGS sequence"/>
</dbReference>
<evidence type="ECO:0000313" key="3">
    <source>
        <dbReference type="Proteomes" id="UP000030669"/>
    </source>
</evidence>
<organism evidence="2 3">
    <name type="scientific">Gloeophyllum trabeum (strain ATCC 11539 / FP-39264 / Madison 617)</name>
    <name type="common">Brown rot fungus</name>
    <dbReference type="NCBI Taxonomy" id="670483"/>
    <lineage>
        <taxon>Eukaryota</taxon>
        <taxon>Fungi</taxon>
        <taxon>Dikarya</taxon>
        <taxon>Basidiomycota</taxon>
        <taxon>Agaricomycotina</taxon>
        <taxon>Agaricomycetes</taxon>
        <taxon>Gloeophyllales</taxon>
        <taxon>Gloeophyllaceae</taxon>
        <taxon>Gloeophyllum</taxon>
    </lineage>
</organism>
<proteinExistence type="predicted"/>
<dbReference type="OrthoDB" id="2656072at2759"/>
<reference evidence="2 3" key="1">
    <citation type="journal article" date="2012" name="Science">
        <title>The Paleozoic origin of enzymatic lignin decomposition reconstructed from 31 fungal genomes.</title>
        <authorList>
            <person name="Floudas D."/>
            <person name="Binder M."/>
            <person name="Riley R."/>
            <person name="Barry K."/>
            <person name="Blanchette R.A."/>
            <person name="Henrissat B."/>
            <person name="Martinez A.T."/>
            <person name="Otillar R."/>
            <person name="Spatafora J.W."/>
            <person name="Yadav J.S."/>
            <person name="Aerts A."/>
            <person name="Benoit I."/>
            <person name="Boyd A."/>
            <person name="Carlson A."/>
            <person name="Copeland A."/>
            <person name="Coutinho P.M."/>
            <person name="de Vries R.P."/>
            <person name="Ferreira P."/>
            <person name="Findley K."/>
            <person name="Foster B."/>
            <person name="Gaskell J."/>
            <person name="Glotzer D."/>
            <person name="Gorecki P."/>
            <person name="Heitman J."/>
            <person name="Hesse C."/>
            <person name="Hori C."/>
            <person name="Igarashi K."/>
            <person name="Jurgens J.A."/>
            <person name="Kallen N."/>
            <person name="Kersten P."/>
            <person name="Kohler A."/>
            <person name="Kuees U."/>
            <person name="Kumar T.K.A."/>
            <person name="Kuo A."/>
            <person name="LaButti K."/>
            <person name="Larrondo L.F."/>
            <person name="Lindquist E."/>
            <person name="Ling A."/>
            <person name="Lombard V."/>
            <person name="Lucas S."/>
            <person name="Lundell T."/>
            <person name="Martin R."/>
            <person name="McLaughlin D.J."/>
            <person name="Morgenstern I."/>
            <person name="Morin E."/>
            <person name="Murat C."/>
            <person name="Nagy L.G."/>
            <person name="Nolan M."/>
            <person name="Ohm R.A."/>
            <person name="Patyshakuliyeva A."/>
            <person name="Rokas A."/>
            <person name="Ruiz-Duenas F.J."/>
            <person name="Sabat G."/>
            <person name="Salamov A."/>
            <person name="Samejima M."/>
            <person name="Schmutz J."/>
            <person name="Slot J.C."/>
            <person name="St John F."/>
            <person name="Stenlid J."/>
            <person name="Sun H."/>
            <person name="Sun S."/>
            <person name="Syed K."/>
            <person name="Tsang A."/>
            <person name="Wiebenga A."/>
            <person name="Young D."/>
            <person name="Pisabarro A."/>
            <person name="Eastwood D.C."/>
            <person name="Martin F."/>
            <person name="Cullen D."/>
            <person name="Grigoriev I.V."/>
            <person name="Hibbett D.S."/>
        </authorList>
    </citation>
    <scope>NUCLEOTIDE SEQUENCE [LARGE SCALE GENOMIC DNA]</scope>
    <source>
        <strain evidence="2 3">ATCC 11539</strain>
    </source>
</reference>
<accession>S7PYR3</accession>
<keyword evidence="3" id="KW-1185">Reference proteome</keyword>
<evidence type="ECO:0000256" key="1">
    <source>
        <dbReference type="SAM" id="MobiDB-lite"/>
    </source>
</evidence>
<sequence length="73" mass="7973">MAKDRSEALQGMSMEERDIVMQMDGDLEAAPDLSDQALNSMPPGEEGYGLSHEGGEYEVFEDFANDLAQLTGM</sequence>
<gene>
    <name evidence="2" type="ORF">GLOTRDRAFT_131828</name>
</gene>
<dbReference type="HOGENOM" id="CLU_2705033_0_0_1"/>
<protein>
    <submittedName>
        <fullName evidence="2">Uncharacterized protein</fullName>
    </submittedName>
</protein>